<reference evidence="10" key="1">
    <citation type="journal article" date="2011" name="Proc. Natl. Acad. Sci. U.S.A.">
        <title>Genomic insights into the physiology and ecology of the marine filamentous cyanobacterium Lyngbya majuscula.</title>
        <authorList>
            <person name="Jones A.C."/>
            <person name="Monroe E.A."/>
            <person name="Podell S."/>
            <person name="Hess W.R."/>
            <person name="Klages S."/>
            <person name="Esquenazi E."/>
            <person name="Niessen S."/>
            <person name="Hoover H."/>
            <person name="Rothmann M."/>
            <person name="Lasken R.S."/>
            <person name="Yates J.R.III."/>
            <person name="Reinhardt R."/>
            <person name="Kube M."/>
            <person name="Burkart M.D."/>
            <person name="Allen E.E."/>
            <person name="Dorrestein P.C."/>
            <person name="Gerwick W.H."/>
            <person name="Gerwick L."/>
        </authorList>
    </citation>
    <scope>NUCLEOTIDE SEQUENCE [LARGE SCALE GENOMIC DNA]</scope>
    <source>
        <strain evidence="10">3L</strain>
    </source>
</reference>
<evidence type="ECO:0000256" key="3">
    <source>
        <dbReference type="ARBA" id="ARBA00022697"/>
    </source>
</evidence>
<dbReference type="InterPro" id="IPR002575">
    <property type="entry name" value="Aminoglycoside_PTrfase"/>
</dbReference>
<proteinExistence type="inferred from homology"/>
<dbReference type="InterPro" id="IPR011009">
    <property type="entry name" value="Kinase-like_dom_sf"/>
</dbReference>
<evidence type="ECO:0000313" key="10">
    <source>
        <dbReference type="Proteomes" id="UP000003959"/>
    </source>
</evidence>
<evidence type="ECO:0000256" key="6">
    <source>
        <dbReference type="ARBA" id="ARBA00022840"/>
    </source>
</evidence>
<dbReference type="SUPFAM" id="SSF56112">
    <property type="entry name" value="Protein kinase-like (PK-like)"/>
    <property type="match status" value="1"/>
</dbReference>
<dbReference type="HOGENOM" id="CLU_896910_0_0_3"/>
<dbReference type="AlphaFoldDB" id="F4XKQ4"/>
<evidence type="ECO:0000256" key="7">
    <source>
        <dbReference type="ARBA" id="ARBA00038240"/>
    </source>
</evidence>
<evidence type="ECO:0000256" key="1">
    <source>
        <dbReference type="ARBA" id="ARBA00022605"/>
    </source>
</evidence>
<dbReference type="PANTHER" id="PTHR21064">
    <property type="entry name" value="AMINOGLYCOSIDE PHOSPHOTRANSFERASE DOMAIN-CONTAINING PROTEIN-RELATED"/>
    <property type="match status" value="1"/>
</dbReference>
<evidence type="ECO:0000313" key="9">
    <source>
        <dbReference type="EMBL" id="EGJ34909.1"/>
    </source>
</evidence>
<dbReference type="eggNOG" id="COG2334">
    <property type="taxonomic scope" value="Bacteria"/>
</dbReference>
<dbReference type="GO" id="GO:0005524">
    <property type="term" value="F:ATP binding"/>
    <property type="evidence" value="ECO:0007669"/>
    <property type="project" value="UniProtKB-KW"/>
</dbReference>
<keyword evidence="4" id="KW-0547">Nucleotide-binding</keyword>
<organism evidence="9 10">
    <name type="scientific">Moorena producens 3L</name>
    <dbReference type="NCBI Taxonomy" id="489825"/>
    <lineage>
        <taxon>Bacteria</taxon>
        <taxon>Bacillati</taxon>
        <taxon>Cyanobacteriota</taxon>
        <taxon>Cyanophyceae</taxon>
        <taxon>Coleofasciculales</taxon>
        <taxon>Coleofasciculaceae</taxon>
        <taxon>Moorena</taxon>
    </lineage>
</organism>
<accession>F4XKQ4</accession>
<dbReference type="Gene3D" id="3.90.1200.10">
    <property type="match status" value="1"/>
</dbReference>
<comment type="similarity">
    <text evidence="7">Belongs to the pseudomonas-type ThrB family.</text>
</comment>
<evidence type="ECO:0000259" key="8">
    <source>
        <dbReference type="Pfam" id="PF01636"/>
    </source>
</evidence>
<evidence type="ECO:0000256" key="2">
    <source>
        <dbReference type="ARBA" id="ARBA00022679"/>
    </source>
</evidence>
<feature type="domain" description="Aminoglycoside phosphotransferase" evidence="8">
    <location>
        <begin position="28"/>
        <end position="227"/>
    </location>
</feature>
<keyword evidence="6" id="KW-0067">ATP-binding</keyword>
<evidence type="ECO:0000256" key="4">
    <source>
        <dbReference type="ARBA" id="ARBA00022741"/>
    </source>
</evidence>
<keyword evidence="3" id="KW-0791">Threonine biosynthesis</keyword>
<dbReference type="InterPro" id="IPR050249">
    <property type="entry name" value="Pseudomonas-type_ThrB"/>
</dbReference>
<dbReference type="RefSeq" id="WP_008179082.1">
    <property type="nucleotide sequence ID" value="NZ_GL890825.1"/>
</dbReference>
<keyword evidence="5 9" id="KW-0418">Kinase</keyword>
<dbReference type="PANTHER" id="PTHR21064:SF6">
    <property type="entry name" value="AMINOGLYCOSIDE PHOSPHOTRANSFERASE DOMAIN-CONTAINING PROTEIN"/>
    <property type="match status" value="1"/>
</dbReference>
<gene>
    <name evidence="9" type="ORF">LYNGBM3L_08810</name>
</gene>
<evidence type="ECO:0000256" key="5">
    <source>
        <dbReference type="ARBA" id="ARBA00022777"/>
    </source>
</evidence>
<keyword evidence="10" id="KW-1185">Reference proteome</keyword>
<dbReference type="Gene3D" id="3.30.200.20">
    <property type="entry name" value="Phosphorylase Kinase, domain 1"/>
    <property type="match status" value="1"/>
</dbReference>
<dbReference type="InterPro" id="IPR005280">
    <property type="entry name" value="Homoserine_kinase_II"/>
</dbReference>
<dbReference type="GO" id="GO:0004413">
    <property type="term" value="F:homoserine kinase activity"/>
    <property type="evidence" value="ECO:0007669"/>
    <property type="project" value="InterPro"/>
</dbReference>
<dbReference type="CDD" id="cd05153">
    <property type="entry name" value="HomoserineK_II"/>
    <property type="match status" value="1"/>
</dbReference>
<protein>
    <submittedName>
        <fullName evidence="9">Putative homoserine kinase type II</fullName>
    </submittedName>
</protein>
<keyword evidence="1" id="KW-0028">Amino-acid biosynthesis</keyword>
<dbReference type="GO" id="GO:0009088">
    <property type="term" value="P:threonine biosynthetic process"/>
    <property type="evidence" value="ECO:0007669"/>
    <property type="project" value="UniProtKB-KW"/>
</dbReference>
<dbReference type="Pfam" id="PF01636">
    <property type="entry name" value="APH"/>
    <property type="match status" value="1"/>
</dbReference>
<dbReference type="OrthoDB" id="241498at2"/>
<dbReference type="EMBL" id="GL890825">
    <property type="protein sequence ID" value="EGJ34909.1"/>
    <property type="molecule type" value="Genomic_DNA"/>
</dbReference>
<keyword evidence="2" id="KW-0808">Transferase</keyword>
<dbReference type="Proteomes" id="UP000003959">
    <property type="component" value="Unassembled WGS sequence"/>
</dbReference>
<sequence length="313" mass="36515">MAIYTNISSFELEKIASYYGIEAINSFPINGGNANSNYCLQSKDGKYIVTVFEEASLEKICTMGYLLQYLERYKFPTSQVQTTYSDKIVTQWHEKPVLVKKWINGTVPTLLNETLLEQVGRVMAQLHRVPAPPYLPQSHDYGLELFSTVFGKSIDLSYESWLKNQYQDLNFLLPIKLPMGLIHGDLFYDNILYEKNNLKAFIDFEQSCYYYLLFDLGMGILGLCQNQEKIDIVKAKYFIKGYEQVRSLEPLEKELLQVLIGYAATATSFWRFWKYNIHSPNIELRNEHWKMVRIAEDVKRCRQEDFLSIFDPA</sequence>
<name>F4XKQ4_9CYAN</name>